<sequence>MKSWLSDYINVPITQVMINFFYLMLIIVAIAIIIQLLTKLNKIQFKTNRKYQSRLAVCDTVAIDRTHRLVLIRRDNIEHLLLIGGSTAIIIESNIASIESDIVRKYTA</sequence>
<gene>
    <name evidence="2" type="ORF">M4Z11_04475</name>
</gene>
<proteinExistence type="predicted"/>
<comment type="caution">
    <text evidence="2">The sequence shown here is derived from an EMBL/GenBank/DDBJ whole genome shotgun (WGS) entry which is preliminary data.</text>
</comment>
<name>A0ABT0PB46_9HYPH</name>
<keyword evidence="3" id="KW-1185">Reference proteome</keyword>
<keyword evidence="2" id="KW-0966">Cell projection</keyword>
<keyword evidence="1" id="KW-0812">Transmembrane</keyword>
<accession>A0ABT0PB46</accession>
<dbReference type="EMBL" id="JAMCOF010000006">
    <property type="protein sequence ID" value="MCL6229859.1"/>
    <property type="molecule type" value="Genomic_DNA"/>
</dbReference>
<evidence type="ECO:0000256" key="1">
    <source>
        <dbReference type="SAM" id="Phobius"/>
    </source>
</evidence>
<evidence type="ECO:0000313" key="3">
    <source>
        <dbReference type="Proteomes" id="UP001523003"/>
    </source>
</evidence>
<dbReference type="RefSeq" id="WP_249676801.1">
    <property type="nucleotide sequence ID" value="NZ_JAMCOF010000006.1"/>
</dbReference>
<keyword evidence="1" id="KW-1133">Transmembrane helix</keyword>
<dbReference type="Proteomes" id="UP001523003">
    <property type="component" value="Unassembled WGS sequence"/>
</dbReference>
<organism evidence="2 3">
    <name type="scientific">Bartonella bilalgolemii</name>
    <dbReference type="NCBI Taxonomy" id="2942911"/>
    <lineage>
        <taxon>Bacteria</taxon>
        <taxon>Pseudomonadati</taxon>
        <taxon>Pseudomonadota</taxon>
        <taxon>Alphaproteobacteria</taxon>
        <taxon>Hyphomicrobiales</taxon>
        <taxon>Bartonellaceae</taxon>
        <taxon>Bartonella</taxon>
    </lineage>
</organism>
<keyword evidence="2" id="KW-0969">Cilium</keyword>
<protein>
    <submittedName>
        <fullName evidence="2">Flagellar biosynthetic protein FliO</fullName>
    </submittedName>
</protein>
<evidence type="ECO:0000313" key="2">
    <source>
        <dbReference type="EMBL" id="MCL6229859.1"/>
    </source>
</evidence>
<reference evidence="2 3" key="1">
    <citation type="submission" date="2022-05" db="EMBL/GenBank/DDBJ databases">
        <title>Description of the Bartonella bilalgolemii sp. nov. Isolated from Apodemus uralensis (Pallas 1811).</title>
        <authorList>
            <person name="Zgheib R."/>
            <person name="Celebi B."/>
        </authorList>
    </citation>
    <scope>NUCLEOTIDE SEQUENCE [LARGE SCALE GENOMIC DNA]</scope>
    <source>
        <strain evidence="2 3">G70</strain>
    </source>
</reference>
<feature type="transmembrane region" description="Helical" evidence="1">
    <location>
        <begin position="20"/>
        <end position="40"/>
    </location>
</feature>
<keyword evidence="2" id="KW-0282">Flagellum</keyword>
<keyword evidence="1" id="KW-0472">Membrane</keyword>